<dbReference type="EMBL" id="JACBYW010000001">
    <property type="protein sequence ID" value="NYH77174.1"/>
    <property type="molecule type" value="Genomic_DNA"/>
</dbReference>
<sequence>MSTESTALTEILRVTFQACAPVFEQMSWSEDEIRTAQQRHPHAADTLHHSFTLLRPTSERMNTEFVYRGHCRELLDRVATGKDTRPGTAAEIVIALCGVAMATPINTAAEGLVFRMWATAFPEQSEIDTNRQHRERLHGARIDDAESLMRTKLTVADRALGPIACSGRHHGERVTCTYAAQPLPRDPGSAPSTPATA</sequence>
<proteinExistence type="predicted"/>
<dbReference type="Proteomes" id="UP000548304">
    <property type="component" value="Unassembled WGS sequence"/>
</dbReference>
<accession>A0A852YPG6</accession>
<evidence type="ECO:0000313" key="1">
    <source>
        <dbReference type="EMBL" id="NYH77174.1"/>
    </source>
</evidence>
<protein>
    <submittedName>
        <fullName evidence="1">Uncharacterized protein</fullName>
    </submittedName>
</protein>
<comment type="caution">
    <text evidence="1">The sequence shown here is derived from an EMBL/GenBank/DDBJ whole genome shotgun (WGS) entry which is preliminary data.</text>
</comment>
<evidence type="ECO:0000313" key="2">
    <source>
        <dbReference type="Proteomes" id="UP000548304"/>
    </source>
</evidence>
<dbReference type="AlphaFoldDB" id="A0A852YPG6"/>
<keyword evidence="2" id="KW-1185">Reference proteome</keyword>
<organism evidence="1 2">
    <name type="scientific">Actinopolyspora biskrensis</name>
    <dbReference type="NCBI Taxonomy" id="1470178"/>
    <lineage>
        <taxon>Bacteria</taxon>
        <taxon>Bacillati</taxon>
        <taxon>Actinomycetota</taxon>
        <taxon>Actinomycetes</taxon>
        <taxon>Actinopolysporales</taxon>
        <taxon>Actinopolysporaceae</taxon>
        <taxon>Actinopolyspora</taxon>
    </lineage>
</organism>
<gene>
    <name evidence="1" type="ORF">FHR84_000488</name>
</gene>
<dbReference type="RefSeq" id="WP_179533761.1">
    <property type="nucleotide sequence ID" value="NZ_JACBYW010000001.1"/>
</dbReference>
<name>A0A852YPG6_9ACTN</name>
<reference evidence="1 2" key="1">
    <citation type="submission" date="2020-07" db="EMBL/GenBank/DDBJ databases">
        <title>Genomic Encyclopedia of Type Strains, Phase III (KMG-III): the genomes of soil and plant-associated and newly described type strains.</title>
        <authorList>
            <person name="Whitman W."/>
        </authorList>
    </citation>
    <scope>NUCLEOTIDE SEQUENCE [LARGE SCALE GENOMIC DNA]</scope>
    <source>
        <strain evidence="1 2">CECT 8576</strain>
    </source>
</reference>